<dbReference type="InterPro" id="IPR000847">
    <property type="entry name" value="LysR_HTH_N"/>
</dbReference>
<dbReference type="SUPFAM" id="SSF53850">
    <property type="entry name" value="Periplasmic binding protein-like II"/>
    <property type="match status" value="1"/>
</dbReference>
<sequence>MTGGNVTDTRYRIHAASLVYFDAVRRAGSIREAARRLNVASSAVNRQILALEAELQTPLFKRLPNGLRLTSAGEILSNHVTGVLRDAERLQSELDALKGLDAGHVELVTLEGLCHHIVPSAIAAMSVRHPRVSIGVSIMGSAEIPRAIAYGDADLGLAFEVPTQSELHRKEAASFRLGAVVLPTSPLATAPHLTLTDLRAEKLIVPKDNFANRVQLNPAMLHAEISRASRYEAGSIDLMKQLVLRGLGVALMTQVGLEAELASGKLIHVPLRHGKGYLPSALGLYARSGTALSLAAEAFAQHLSKAMLDAATNEQSAS</sequence>
<dbReference type="Pfam" id="PF03466">
    <property type="entry name" value="LysR_substrate"/>
    <property type="match status" value="1"/>
</dbReference>
<dbReference type="InterPro" id="IPR036390">
    <property type="entry name" value="WH_DNA-bd_sf"/>
</dbReference>
<protein>
    <submittedName>
        <fullName evidence="6">Transcriptional regulator</fullName>
    </submittedName>
</protein>
<evidence type="ECO:0000313" key="6">
    <source>
        <dbReference type="EMBL" id="GGF85771.1"/>
    </source>
</evidence>
<dbReference type="PROSITE" id="PS50931">
    <property type="entry name" value="HTH_LYSR"/>
    <property type="match status" value="1"/>
</dbReference>
<dbReference type="SUPFAM" id="SSF46785">
    <property type="entry name" value="Winged helix' DNA-binding domain"/>
    <property type="match status" value="1"/>
</dbReference>
<dbReference type="GO" id="GO:0003700">
    <property type="term" value="F:DNA-binding transcription factor activity"/>
    <property type="evidence" value="ECO:0007669"/>
    <property type="project" value="InterPro"/>
</dbReference>
<comment type="similarity">
    <text evidence="1">Belongs to the LysR transcriptional regulatory family.</text>
</comment>
<dbReference type="InterPro" id="IPR050950">
    <property type="entry name" value="HTH-type_LysR_regulators"/>
</dbReference>
<dbReference type="AlphaFoldDB" id="A0A917CFC3"/>
<dbReference type="GO" id="GO:0003677">
    <property type="term" value="F:DNA binding"/>
    <property type="evidence" value="ECO:0007669"/>
    <property type="project" value="UniProtKB-KW"/>
</dbReference>
<name>A0A917CFC3_9HYPH</name>
<dbReference type="PANTHER" id="PTHR30419">
    <property type="entry name" value="HTH-TYPE TRANSCRIPTIONAL REGULATOR YBHD"/>
    <property type="match status" value="1"/>
</dbReference>
<gene>
    <name evidence="6" type="ORF">GCM10007301_52030</name>
</gene>
<dbReference type="EMBL" id="BMCT01000011">
    <property type="protein sequence ID" value="GGF85771.1"/>
    <property type="molecule type" value="Genomic_DNA"/>
</dbReference>
<dbReference type="Gene3D" id="1.10.10.10">
    <property type="entry name" value="Winged helix-like DNA-binding domain superfamily/Winged helix DNA-binding domain"/>
    <property type="match status" value="1"/>
</dbReference>
<feature type="domain" description="HTH lysR-type" evidence="5">
    <location>
        <begin position="18"/>
        <end position="70"/>
    </location>
</feature>
<evidence type="ECO:0000313" key="7">
    <source>
        <dbReference type="Proteomes" id="UP000606044"/>
    </source>
</evidence>
<keyword evidence="3" id="KW-0238">DNA-binding</keyword>
<dbReference type="Proteomes" id="UP000606044">
    <property type="component" value="Unassembled WGS sequence"/>
</dbReference>
<reference evidence="6" key="2">
    <citation type="submission" date="2020-09" db="EMBL/GenBank/DDBJ databases">
        <authorList>
            <person name="Sun Q."/>
            <person name="Sedlacek I."/>
        </authorList>
    </citation>
    <scope>NUCLEOTIDE SEQUENCE</scope>
    <source>
        <strain evidence="6">CCM 7897</strain>
    </source>
</reference>
<evidence type="ECO:0000256" key="1">
    <source>
        <dbReference type="ARBA" id="ARBA00009437"/>
    </source>
</evidence>
<comment type="caution">
    <text evidence="6">The sequence shown here is derived from an EMBL/GenBank/DDBJ whole genome shotgun (WGS) entry which is preliminary data.</text>
</comment>
<keyword evidence="2" id="KW-0805">Transcription regulation</keyword>
<reference evidence="6" key="1">
    <citation type="journal article" date="2014" name="Int. J. Syst. Evol. Microbiol.">
        <title>Complete genome sequence of Corynebacterium casei LMG S-19264T (=DSM 44701T), isolated from a smear-ripened cheese.</title>
        <authorList>
            <consortium name="US DOE Joint Genome Institute (JGI-PGF)"/>
            <person name="Walter F."/>
            <person name="Albersmeier A."/>
            <person name="Kalinowski J."/>
            <person name="Ruckert C."/>
        </authorList>
    </citation>
    <scope>NUCLEOTIDE SEQUENCE</scope>
    <source>
        <strain evidence="6">CCM 7897</strain>
    </source>
</reference>
<evidence type="ECO:0000256" key="4">
    <source>
        <dbReference type="ARBA" id="ARBA00023163"/>
    </source>
</evidence>
<organism evidence="6 7">
    <name type="scientific">Azorhizobium oxalatiphilum</name>
    <dbReference type="NCBI Taxonomy" id="980631"/>
    <lineage>
        <taxon>Bacteria</taxon>
        <taxon>Pseudomonadati</taxon>
        <taxon>Pseudomonadota</taxon>
        <taxon>Alphaproteobacteria</taxon>
        <taxon>Hyphomicrobiales</taxon>
        <taxon>Xanthobacteraceae</taxon>
        <taxon>Azorhizobium</taxon>
    </lineage>
</organism>
<keyword evidence="7" id="KW-1185">Reference proteome</keyword>
<evidence type="ECO:0000256" key="3">
    <source>
        <dbReference type="ARBA" id="ARBA00023125"/>
    </source>
</evidence>
<proteinExistence type="inferred from homology"/>
<dbReference type="Gene3D" id="3.40.190.290">
    <property type="match status" value="1"/>
</dbReference>
<dbReference type="PANTHER" id="PTHR30419:SF2">
    <property type="entry name" value="LYSR FAMILY TRANSCRIPTIONAL REGULATOR"/>
    <property type="match status" value="1"/>
</dbReference>
<keyword evidence="4" id="KW-0804">Transcription</keyword>
<evidence type="ECO:0000256" key="2">
    <source>
        <dbReference type="ARBA" id="ARBA00023015"/>
    </source>
</evidence>
<accession>A0A917CFC3</accession>
<dbReference type="Pfam" id="PF00126">
    <property type="entry name" value="HTH_1"/>
    <property type="match status" value="1"/>
</dbReference>
<dbReference type="InterPro" id="IPR005119">
    <property type="entry name" value="LysR_subst-bd"/>
</dbReference>
<evidence type="ECO:0000259" key="5">
    <source>
        <dbReference type="PROSITE" id="PS50931"/>
    </source>
</evidence>
<dbReference type="GO" id="GO:0005829">
    <property type="term" value="C:cytosol"/>
    <property type="evidence" value="ECO:0007669"/>
    <property type="project" value="TreeGrafter"/>
</dbReference>
<dbReference type="InterPro" id="IPR036388">
    <property type="entry name" value="WH-like_DNA-bd_sf"/>
</dbReference>
<dbReference type="RefSeq" id="WP_188583795.1">
    <property type="nucleotide sequence ID" value="NZ_BMCT01000011.1"/>
</dbReference>